<organism evidence="5 6">
    <name type="scientific">Neolewinella antarctica</name>
    <dbReference type="NCBI Taxonomy" id="442734"/>
    <lineage>
        <taxon>Bacteria</taxon>
        <taxon>Pseudomonadati</taxon>
        <taxon>Bacteroidota</taxon>
        <taxon>Saprospiria</taxon>
        <taxon>Saprospirales</taxon>
        <taxon>Lewinellaceae</taxon>
        <taxon>Neolewinella</taxon>
    </lineage>
</organism>
<keyword evidence="2 3" id="KW-0802">TPR repeat</keyword>
<feature type="transmembrane region" description="Helical" evidence="4">
    <location>
        <begin position="314"/>
        <end position="331"/>
    </location>
</feature>
<dbReference type="EMBL" id="JAATJH010000001">
    <property type="protein sequence ID" value="NJC24942.1"/>
    <property type="molecule type" value="Genomic_DNA"/>
</dbReference>
<gene>
    <name evidence="5" type="ORF">GGR27_000423</name>
</gene>
<keyword evidence="4" id="KW-1133">Transmembrane helix</keyword>
<keyword evidence="4" id="KW-0472">Membrane</keyword>
<dbReference type="PANTHER" id="PTHR44943">
    <property type="entry name" value="CELLULOSE SYNTHASE OPERON PROTEIN C"/>
    <property type="match status" value="1"/>
</dbReference>
<protein>
    <submittedName>
        <fullName evidence="5">Tetratricopeptide (TPR) repeat protein</fullName>
    </submittedName>
</protein>
<reference evidence="5 6" key="1">
    <citation type="submission" date="2020-03" db="EMBL/GenBank/DDBJ databases">
        <title>Genomic Encyclopedia of Type Strains, Phase IV (KMG-IV): sequencing the most valuable type-strain genomes for metagenomic binning, comparative biology and taxonomic classification.</title>
        <authorList>
            <person name="Goeker M."/>
        </authorList>
    </citation>
    <scope>NUCLEOTIDE SEQUENCE [LARGE SCALE GENOMIC DNA]</scope>
    <source>
        <strain evidence="5 6">DSM 105096</strain>
    </source>
</reference>
<feature type="transmembrane region" description="Helical" evidence="4">
    <location>
        <begin position="272"/>
        <end position="294"/>
    </location>
</feature>
<feature type="transmembrane region" description="Helical" evidence="4">
    <location>
        <begin position="232"/>
        <end position="252"/>
    </location>
</feature>
<dbReference type="PANTHER" id="PTHR44943:SF8">
    <property type="entry name" value="TPR REPEAT-CONTAINING PROTEIN MJ0263"/>
    <property type="match status" value="1"/>
</dbReference>
<feature type="transmembrane region" description="Helical" evidence="4">
    <location>
        <begin position="390"/>
        <end position="408"/>
    </location>
</feature>
<evidence type="ECO:0000313" key="5">
    <source>
        <dbReference type="EMBL" id="NJC24942.1"/>
    </source>
</evidence>
<keyword evidence="6" id="KW-1185">Reference proteome</keyword>
<evidence type="ECO:0000313" key="6">
    <source>
        <dbReference type="Proteomes" id="UP000770785"/>
    </source>
</evidence>
<feature type="transmembrane region" description="Helical" evidence="4">
    <location>
        <begin position="366"/>
        <end position="384"/>
    </location>
</feature>
<dbReference type="Gene3D" id="1.25.40.10">
    <property type="entry name" value="Tetratricopeptide repeat domain"/>
    <property type="match status" value="1"/>
</dbReference>
<comment type="caution">
    <text evidence="5">The sequence shown here is derived from an EMBL/GenBank/DDBJ whole genome shotgun (WGS) entry which is preliminary data.</text>
</comment>
<evidence type="ECO:0000256" key="4">
    <source>
        <dbReference type="SAM" id="Phobius"/>
    </source>
</evidence>
<evidence type="ECO:0000256" key="1">
    <source>
        <dbReference type="ARBA" id="ARBA00022737"/>
    </source>
</evidence>
<dbReference type="Proteomes" id="UP000770785">
    <property type="component" value="Unassembled WGS sequence"/>
</dbReference>
<proteinExistence type="predicted"/>
<dbReference type="Pfam" id="PF14559">
    <property type="entry name" value="TPR_19"/>
    <property type="match status" value="1"/>
</dbReference>
<dbReference type="SUPFAM" id="SSF48452">
    <property type="entry name" value="TPR-like"/>
    <property type="match status" value="1"/>
</dbReference>
<evidence type="ECO:0000256" key="3">
    <source>
        <dbReference type="PROSITE-ProRule" id="PRU00339"/>
    </source>
</evidence>
<feature type="repeat" description="TPR" evidence="3">
    <location>
        <begin position="105"/>
        <end position="138"/>
    </location>
</feature>
<dbReference type="InterPro" id="IPR011990">
    <property type="entry name" value="TPR-like_helical_dom_sf"/>
</dbReference>
<accession>A0ABX0X6U5</accession>
<dbReference type="RefSeq" id="WP_168035731.1">
    <property type="nucleotide sequence ID" value="NZ_JAATJH010000001.1"/>
</dbReference>
<feature type="transmembrane region" description="Helical" evidence="4">
    <location>
        <begin position="337"/>
        <end position="354"/>
    </location>
</feature>
<dbReference type="PROSITE" id="PS50005">
    <property type="entry name" value="TPR"/>
    <property type="match status" value="1"/>
</dbReference>
<dbReference type="SMART" id="SM00028">
    <property type="entry name" value="TPR"/>
    <property type="match status" value="2"/>
</dbReference>
<dbReference type="InterPro" id="IPR051685">
    <property type="entry name" value="Ycf3/AcsC/BcsC/TPR_MFPF"/>
</dbReference>
<keyword evidence="4" id="KW-0812">Transmembrane</keyword>
<keyword evidence="1" id="KW-0677">Repeat</keyword>
<dbReference type="Pfam" id="PF13432">
    <property type="entry name" value="TPR_16"/>
    <property type="match status" value="1"/>
</dbReference>
<name>A0ABX0X6U5_9BACT</name>
<evidence type="ECO:0000256" key="2">
    <source>
        <dbReference type="ARBA" id="ARBA00022803"/>
    </source>
</evidence>
<dbReference type="InterPro" id="IPR019734">
    <property type="entry name" value="TPR_rpt"/>
</dbReference>
<sequence length="417" mass="46340">MSPNNLQQRLSLLFQQDRFKESRELLENYLSDFPDDRFAQLNYVNVLLNLGEKKAAREVMGPIVNENPDDPTVLRLAASLELMDGKDKVAQTYAETLLQMNARDADAYVLMARIKMKQRNYDGALYYVDEALAINPEDSAALNLKIFVGSLLGHKDVGVTVEDALNLSPEDPTTIAQHAYSLLSQGKSKEALERARYALSLTPQNDMARYVMLEGLKARFPIYRGYFKYQQFMARLSGSASFGITIGLWIGVNALNRFAGSNPAYAPYVQPIVYFFVGIFLLSWIITPLMNFYLLTNQYGRVLLDQEEKVMARLVGGSFIGGVISFVASAVTGYDVFFLLGMVLIALTIPLGTFLRPLRKRQKQILTAYTVGLALVGLAGALLLNLTLLSIAGVAILAYQFILNGMAAREMGRTFGE</sequence>